<organism evidence="2 4">
    <name type="scientific">Enterococcus hirae</name>
    <dbReference type="NCBI Taxonomy" id="1354"/>
    <lineage>
        <taxon>Bacteria</taxon>
        <taxon>Bacillati</taxon>
        <taxon>Bacillota</taxon>
        <taxon>Bacilli</taxon>
        <taxon>Lactobacillales</taxon>
        <taxon>Enterococcaceae</taxon>
        <taxon>Enterococcus</taxon>
    </lineage>
</organism>
<accession>A0A1V8XDG7</accession>
<dbReference type="EMBL" id="CABEEP010000001">
    <property type="protein sequence ID" value="VTQ65573.1"/>
    <property type="molecule type" value="Genomic_DNA"/>
</dbReference>
<dbReference type="RefSeq" id="WP_010737815.1">
    <property type="nucleotide sequence ID" value="NZ_AP027299.1"/>
</dbReference>
<evidence type="ECO:0000313" key="1">
    <source>
        <dbReference type="EMBL" id="RBT69496.1"/>
    </source>
</evidence>
<proteinExistence type="predicted"/>
<evidence type="ECO:0008006" key="5">
    <source>
        <dbReference type="Google" id="ProtNLM"/>
    </source>
</evidence>
<dbReference type="Proteomes" id="UP000253498">
    <property type="component" value="Unassembled WGS sequence"/>
</dbReference>
<dbReference type="AlphaFoldDB" id="A0A1V8XDG7"/>
<evidence type="ECO:0000313" key="2">
    <source>
        <dbReference type="EMBL" id="VTQ65573.1"/>
    </source>
</evidence>
<comment type="caution">
    <text evidence="2">The sequence shown here is derived from an EMBL/GenBank/DDBJ whole genome shotgun (WGS) entry which is preliminary data.</text>
</comment>
<evidence type="ECO:0000313" key="3">
    <source>
        <dbReference type="Proteomes" id="UP000253498"/>
    </source>
</evidence>
<sequence length="72" mass="8242">MLKLEIGKSYICKPIGVNYEVIGCVERTYTNTAVIFVESYDQRDRLAVYDSKFRLLVKLDEIYTVAESALVS</sequence>
<name>A0A1V8XDG7_ENTHR</name>
<gene>
    <name evidence="1" type="ORF">EB03_01167</name>
    <name evidence="2" type="ORF">NCTC12204_01746</name>
</gene>
<dbReference type="EMBL" id="LESJ01000004">
    <property type="protein sequence ID" value="RBT69496.1"/>
    <property type="molecule type" value="Genomic_DNA"/>
</dbReference>
<dbReference type="Proteomes" id="UP000352698">
    <property type="component" value="Unassembled WGS sequence"/>
</dbReference>
<evidence type="ECO:0000313" key="4">
    <source>
        <dbReference type="Proteomes" id="UP000352698"/>
    </source>
</evidence>
<reference evidence="1 3" key="1">
    <citation type="submission" date="2015-06" db="EMBL/GenBank/DDBJ databases">
        <title>The Genome Sequence of Enterococcus hirae 88EA1.</title>
        <authorList>
            <consortium name="The Broad Institute Genomics Platform"/>
            <consortium name="The Broad Institute Genome Sequencing Center for Infectious Disease"/>
            <person name="Earl A.M."/>
            <person name="Van Tyne D."/>
            <person name="Lebreton F."/>
            <person name="Saavedra J.T."/>
            <person name="Gilmore M.S."/>
            <person name="Manson McGuire A."/>
            <person name="Clock S."/>
            <person name="Crupain M."/>
            <person name="Rangan U."/>
            <person name="Young S."/>
            <person name="Abouelleil A."/>
            <person name="Cao P."/>
            <person name="Chapman S.B."/>
            <person name="Griggs A."/>
            <person name="Priest M."/>
            <person name="Shea T."/>
            <person name="Wortman J."/>
            <person name="Nusbaum C."/>
            <person name="Birren B."/>
        </authorList>
    </citation>
    <scope>NUCLEOTIDE SEQUENCE [LARGE SCALE GENOMIC DNA]</scope>
    <source>
        <strain evidence="1 3">88EA1</strain>
    </source>
</reference>
<reference evidence="2 4" key="2">
    <citation type="submission" date="2019-05" db="EMBL/GenBank/DDBJ databases">
        <authorList>
            <consortium name="Pathogen Informatics"/>
        </authorList>
    </citation>
    <scope>NUCLEOTIDE SEQUENCE [LARGE SCALE GENOMIC DNA]</scope>
    <source>
        <strain evidence="2 4">NCTC12204</strain>
    </source>
</reference>
<dbReference type="GeneID" id="56787220"/>
<protein>
    <recommendedName>
        <fullName evidence="5">DUF2187 domain-containing protein</fullName>
    </recommendedName>
</protein>